<dbReference type="Pfam" id="PF00990">
    <property type="entry name" value="GGDEF"/>
    <property type="match status" value="1"/>
</dbReference>
<organism evidence="3 4">
    <name type="scientific">Blastomonas fulva</name>
    <dbReference type="NCBI Taxonomy" id="1550728"/>
    <lineage>
        <taxon>Bacteria</taxon>
        <taxon>Pseudomonadati</taxon>
        <taxon>Pseudomonadota</taxon>
        <taxon>Alphaproteobacteria</taxon>
        <taxon>Sphingomonadales</taxon>
        <taxon>Sphingomonadaceae</taxon>
        <taxon>Blastomonas</taxon>
    </lineage>
</organism>
<keyword evidence="4" id="KW-1185">Reference proteome</keyword>
<name>A0ABM6M399_9SPHN</name>
<evidence type="ECO:0000313" key="4">
    <source>
        <dbReference type="Proteomes" id="UP000258016"/>
    </source>
</evidence>
<dbReference type="InterPro" id="IPR029787">
    <property type="entry name" value="Nucleotide_cyclase"/>
</dbReference>
<dbReference type="Gene3D" id="3.30.70.270">
    <property type="match status" value="1"/>
</dbReference>
<dbReference type="InterPro" id="IPR000700">
    <property type="entry name" value="PAS-assoc_C"/>
</dbReference>
<dbReference type="PROSITE" id="PS50887">
    <property type="entry name" value="GGDEF"/>
    <property type="match status" value="1"/>
</dbReference>
<dbReference type="PANTHER" id="PTHR44757:SF2">
    <property type="entry name" value="BIOFILM ARCHITECTURE MAINTENANCE PROTEIN MBAA"/>
    <property type="match status" value="1"/>
</dbReference>
<feature type="domain" description="GGDEF" evidence="2">
    <location>
        <begin position="184"/>
        <end position="309"/>
    </location>
</feature>
<dbReference type="InterPro" id="IPR043128">
    <property type="entry name" value="Rev_trsase/Diguanyl_cyclase"/>
</dbReference>
<feature type="domain" description="PAC" evidence="1">
    <location>
        <begin position="101"/>
        <end position="152"/>
    </location>
</feature>
<dbReference type="SUPFAM" id="SSF55785">
    <property type="entry name" value="PYP-like sensor domain (PAS domain)"/>
    <property type="match status" value="1"/>
</dbReference>
<dbReference type="Proteomes" id="UP000258016">
    <property type="component" value="Chromosome"/>
</dbReference>
<dbReference type="Gene3D" id="3.30.450.20">
    <property type="entry name" value="PAS domain"/>
    <property type="match status" value="1"/>
</dbReference>
<dbReference type="RefSeq" id="WP_083231429.1">
    <property type="nucleotide sequence ID" value="NZ_CP020083.1"/>
</dbReference>
<dbReference type="InterPro" id="IPR035965">
    <property type="entry name" value="PAS-like_dom_sf"/>
</dbReference>
<dbReference type="InterPro" id="IPR000014">
    <property type="entry name" value="PAS"/>
</dbReference>
<evidence type="ECO:0000259" key="2">
    <source>
        <dbReference type="PROSITE" id="PS50887"/>
    </source>
</evidence>
<dbReference type="SMART" id="SM00267">
    <property type="entry name" value="GGDEF"/>
    <property type="match status" value="1"/>
</dbReference>
<dbReference type="InterPro" id="IPR001610">
    <property type="entry name" value="PAC"/>
</dbReference>
<dbReference type="GeneID" id="303484269"/>
<dbReference type="EMBL" id="CP020083">
    <property type="protein sequence ID" value="ASR50326.1"/>
    <property type="molecule type" value="Genomic_DNA"/>
</dbReference>
<dbReference type="Gene3D" id="2.10.70.100">
    <property type="match status" value="1"/>
</dbReference>
<dbReference type="CDD" id="cd00130">
    <property type="entry name" value="PAS"/>
    <property type="match status" value="1"/>
</dbReference>
<dbReference type="InterPro" id="IPR000160">
    <property type="entry name" value="GGDEF_dom"/>
</dbReference>
<reference evidence="3 4" key="1">
    <citation type="submission" date="2017-03" db="EMBL/GenBank/DDBJ databases">
        <title>Complete genome sequence of Blastomonas fulva degrading microcsystin LR.</title>
        <authorList>
            <person name="Lee H.-g."/>
            <person name="Jin L."/>
            <person name="oh H.-M."/>
        </authorList>
    </citation>
    <scope>NUCLEOTIDE SEQUENCE [LARGE SCALE GENOMIC DNA]</scope>
    <source>
        <strain evidence="3 4">T2</strain>
    </source>
</reference>
<accession>A0ABM6M399</accession>
<gene>
    <name evidence="3" type="ORF">B5J99_01630</name>
</gene>
<dbReference type="NCBIfam" id="TIGR00254">
    <property type="entry name" value="GGDEF"/>
    <property type="match status" value="1"/>
</dbReference>
<dbReference type="PROSITE" id="PS50113">
    <property type="entry name" value="PAC"/>
    <property type="match status" value="1"/>
</dbReference>
<proteinExistence type="predicted"/>
<dbReference type="SUPFAM" id="SSF55073">
    <property type="entry name" value="Nucleotide cyclase"/>
    <property type="match status" value="1"/>
</dbReference>
<evidence type="ECO:0008006" key="5">
    <source>
        <dbReference type="Google" id="ProtNLM"/>
    </source>
</evidence>
<sequence length="309" mass="34011">MGVAGHNFGIGGTDICVGPAPALVEPDSQCITRAVARAGVGVFECDLQSETLCWTRNIYDLFGIDRSARPHRTEIVALYDEASRETLDRLRSRAIERRTGFTLDARITRPDGAERWVQIIAQVETERGRAARLVGTKLDITRQRTEFEALQQTAERDSLTGLANRAVFQQRFLDASRSTLSLRPLGALVLLDVDGFKQINDRYGHAAGDACLAQFGQRIQQCFPDALMVARIGGDEFAVLMPSDRNLQRLPSRIAAAIALLRMPVAWNGHLLEAGASHGVALAHNAISYDAEDMFLHADQALYVAKRAR</sequence>
<dbReference type="SMART" id="SM00086">
    <property type="entry name" value="PAC"/>
    <property type="match status" value="1"/>
</dbReference>
<evidence type="ECO:0000313" key="3">
    <source>
        <dbReference type="EMBL" id="ASR50326.1"/>
    </source>
</evidence>
<evidence type="ECO:0000259" key="1">
    <source>
        <dbReference type="PROSITE" id="PS50113"/>
    </source>
</evidence>
<protein>
    <recommendedName>
        <fullName evidence="5">Diguanylate cyclase</fullName>
    </recommendedName>
</protein>
<dbReference type="InterPro" id="IPR052155">
    <property type="entry name" value="Biofilm_reg_signaling"/>
</dbReference>
<dbReference type="CDD" id="cd01949">
    <property type="entry name" value="GGDEF"/>
    <property type="match status" value="1"/>
</dbReference>
<dbReference type="PANTHER" id="PTHR44757">
    <property type="entry name" value="DIGUANYLATE CYCLASE DGCP"/>
    <property type="match status" value="1"/>
</dbReference>